<comment type="caution">
    <text evidence="6">The sequence shown here is derived from an EMBL/GenBank/DDBJ whole genome shotgun (WGS) entry which is preliminary data.</text>
</comment>
<evidence type="ECO:0000256" key="5">
    <source>
        <dbReference type="SAM" id="Phobius"/>
    </source>
</evidence>
<protein>
    <submittedName>
        <fullName evidence="6">Large-conductance mechanosensitive channel</fullName>
    </submittedName>
</protein>
<name>A0A5E4LSM4_9ARCH</name>
<dbReference type="EMBL" id="CABMJJ010000009">
    <property type="protein sequence ID" value="VVC04399.1"/>
    <property type="molecule type" value="Genomic_DNA"/>
</dbReference>
<feature type="transmembrane region" description="Helical" evidence="5">
    <location>
        <begin position="68"/>
        <end position="93"/>
    </location>
</feature>
<organism evidence="6 7">
    <name type="scientific">Candidatus Bilamarchaeum dharawalense</name>
    <dbReference type="NCBI Taxonomy" id="2885759"/>
    <lineage>
        <taxon>Archaea</taxon>
        <taxon>Candidatus Micrarchaeota</taxon>
        <taxon>Candidatus Micrarchaeia</taxon>
        <taxon>Candidatus Anstonellales</taxon>
        <taxon>Candidatus Bilamarchaeaceae</taxon>
        <taxon>Candidatus Bilamarchaeum</taxon>
    </lineage>
</organism>
<dbReference type="Pfam" id="PF01741">
    <property type="entry name" value="MscL"/>
    <property type="match status" value="1"/>
</dbReference>
<dbReference type="Gene3D" id="1.10.1200.120">
    <property type="entry name" value="Large-conductance mechanosensitive channel, MscL, domain 1"/>
    <property type="match status" value="1"/>
</dbReference>
<evidence type="ECO:0000313" key="6">
    <source>
        <dbReference type="EMBL" id="VVC04399.1"/>
    </source>
</evidence>
<dbReference type="PANTHER" id="PTHR30266">
    <property type="entry name" value="MECHANOSENSITIVE CHANNEL MSCL"/>
    <property type="match status" value="1"/>
</dbReference>
<keyword evidence="3 5" id="KW-1133">Transmembrane helix</keyword>
<reference evidence="6 7" key="1">
    <citation type="submission" date="2019-08" db="EMBL/GenBank/DDBJ databases">
        <authorList>
            <person name="Vazquez-Campos X."/>
        </authorList>
    </citation>
    <scope>NUCLEOTIDE SEQUENCE [LARGE SCALE GENOMIC DNA]</scope>
    <source>
        <strain evidence="6">LFW-283_2</strain>
    </source>
</reference>
<dbReference type="GO" id="GO:0008381">
    <property type="term" value="F:mechanosensitive monoatomic ion channel activity"/>
    <property type="evidence" value="ECO:0007669"/>
    <property type="project" value="TreeGrafter"/>
</dbReference>
<comment type="subcellular location">
    <subcellularLocation>
        <location evidence="1">Membrane</location>
        <topology evidence="1">Multi-pass membrane protein</topology>
    </subcellularLocation>
</comment>
<sequence length="101" mass="10904">MKLLKEFQEFLMEYKVVGLAVAFIMGAAATSLVTSLVNNIIMPIIAVLQPGGDWQSSTFAVGPALFKIGAFAASLINFLIIAIVVFVIAKMVLKEDKVTKK</sequence>
<dbReference type="Proteomes" id="UP000789941">
    <property type="component" value="Unassembled WGS sequence"/>
</dbReference>
<dbReference type="AlphaFoldDB" id="A0A5E4LSM4"/>
<dbReference type="GO" id="GO:0016020">
    <property type="term" value="C:membrane"/>
    <property type="evidence" value="ECO:0007669"/>
    <property type="project" value="UniProtKB-SubCell"/>
</dbReference>
<proteinExistence type="predicted"/>
<dbReference type="PANTHER" id="PTHR30266:SF2">
    <property type="entry name" value="LARGE-CONDUCTANCE MECHANOSENSITIVE CHANNEL"/>
    <property type="match status" value="1"/>
</dbReference>
<evidence type="ECO:0000256" key="3">
    <source>
        <dbReference type="ARBA" id="ARBA00022989"/>
    </source>
</evidence>
<dbReference type="SUPFAM" id="SSF81330">
    <property type="entry name" value="Gated mechanosensitive channel"/>
    <property type="match status" value="1"/>
</dbReference>
<feature type="transmembrane region" description="Helical" evidence="5">
    <location>
        <begin position="21"/>
        <end position="48"/>
    </location>
</feature>
<keyword evidence="4 5" id="KW-0472">Membrane</keyword>
<evidence type="ECO:0000313" key="7">
    <source>
        <dbReference type="Proteomes" id="UP000789941"/>
    </source>
</evidence>
<evidence type="ECO:0000256" key="2">
    <source>
        <dbReference type="ARBA" id="ARBA00022692"/>
    </source>
</evidence>
<dbReference type="InterPro" id="IPR037673">
    <property type="entry name" value="MSC/AndL"/>
</dbReference>
<keyword evidence="2 5" id="KW-0812">Transmembrane</keyword>
<dbReference type="InterPro" id="IPR036019">
    <property type="entry name" value="MscL_channel"/>
</dbReference>
<accession>A0A5E4LSM4</accession>
<gene>
    <name evidence="6" type="primary">mscL</name>
    <name evidence="6" type="ORF">LFW2832_00924</name>
</gene>
<evidence type="ECO:0000256" key="1">
    <source>
        <dbReference type="ARBA" id="ARBA00004141"/>
    </source>
</evidence>
<evidence type="ECO:0000256" key="4">
    <source>
        <dbReference type="ARBA" id="ARBA00023136"/>
    </source>
</evidence>